<dbReference type="InterPro" id="IPR013783">
    <property type="entry name" value="Ig-like_fold"/>
</dbReference>
<feature type="domain" description="Ig-like" evidence="1">
    <location>
        <begin position="31"/>
        <end position="150"/>
    </location>
</feature>
<organism evidence="2">
    <name type="scientific">Stegastes partitus</name>
    <name type="common">bicolor damselfish</name>
    <dbReference type="NCBI Taxonomy" id="144197"/>
    <lineage>
        <taxon>Eukaryota</taxon>
        <taxon>Metazoa</taxon>
        <taxon>Chordata</taxon>
        <taxon>Craniata</taxon>
        <taxon>Vertebrata</taxon>
        <taxon>Euteleostomi</taxon>
        <taxon>Actinopterygii</taxon>
        <taxon>Neopterygii</taxon>
        <taxon>Teleostei</taxon>
        <taxon>Neoteleostei</taxon>
        <taxon>Acanthomorphata</taxon>
        <taxon>Ovalentaria</taxon>
        <taxon>Pomacentridae</taxon>
        <taxon>Stegastes</taxon>
    </lineage>
</organism>
<evidence type="ECO:0000259" key="1">
    <source>
        <dbReference type="PROSITE" id="PS50835"/>
    </source>
</evidence>
<dbReference type="SMART" id="SM00409">
    <property type="entry name" value="IG"/>
    <property type="match status" value="1"/>
</dbReference>
<name>A0A3B5B2W4_9TELE</name>
<protein>
    <recommendedName>
        <fullName evidence="1">Ig-like domain-containing protein</fullName>
    </recommendedName>
</protein>
<dbReference type="Gene3D" id="2.60.40.10">
    <property type="entry name" value="Immunoglobulins"/>
    <property type="match status" value="1"/>
</dbReference>
<dbReference type="STRING" id="144197.ENSSPAP00000020092"/>
<dbReference type="InterPro" id="IPR003599">
    <property type="entry name" value="Ig_sub"/>
</dbReference>
<dbReference type="PROSITE" id="PS50835">
    <property type="entry name" value="IG_LIKE"/>
    <property type="match status" value="1"/>
</dbReference>
<dbReference type="SUPFAM" id="SSF48726">
    <property type="entry name" value="Immunoglobulin"/>
    <property type="match status" value="1"/>
</dbReference>
<dbReference type="GO" id="GO:0070506">
    <property type="term" value="F:high-density lipoprotein particle receptor activity"/>
    <property type="evidence" value="ECO:0007669"/>
    <property type="project" value="TreeGrafter"/>
</dbReference>
<reference evidence="2" key="1">
    <citation type="submission" date="2023-09" db="UniProtKB">
        <authorList>
            <consortium name="Ensembl"/>
        </authorList>
    </citation>
    <scope>IDENTIFICATION</scope>
</reference>
<dbReference type="InterPro" id="IPR007110">
    <property type="entry name" value="Ig-like_dom"/>
</dbReference>
<dbReference type="GO" id="GO:0005886">
    <property type="term" value="C:plasma membrane"/>
    <property type="evidence" value="ECO:0007669"/>
    <property type="project" value="TreeGrafter"/>
</dbReference>
<dbReference type="Pfam" id="PF07686">
    <property type="entry name" value="V-set"/>
    <property type="match status" value="1"/>
</dbReference>
<dbReference type="InterPro" id="IPR036179">
    <property type="entry name" value="Ig-like_dom_sf"/>
</dbReference>
<dbReference type="AlphaFoldDB" id="A0A3B5B2W4"/>
<dbReference type="PANTHER" id="PTHR15923">
    <property type="entry name" value="TRANSMEMBRANE AND IMMUNOGLOBULIN DOMAIN-CONTAINING PROTEIN"/>
    <property type="match status" value="1"/>
</dbReference>
<dbReference type="PANTHER" id="PTHR15923:SF3">
    <property type="entry name" value="IMMUNOGLOBULIN-LIKE DOMAIN-CONTAINING RECEPTOR 1"/>
    <property type="match status" value="1"/>
</dbReference>
<dbReference type="InterPro" id="IPR051874">
    <property type="entry name" value="Ig-like_domain-LISCH7"/>
</dbReference>
<dbReference type="Ensembl" id="ENSSPAT00000020396.1">
    <property type="protein sequence ID" value="ENSSPAP00000020092.1"/>
    <property type="gene ID" value="ENSSPAG00000015155.1"/>
</dbReference>
<evidence type="ECO:0000313" key="2">
    <source>
        <dbReference type="Ensembl" id="ENSSPAP00000020092.1"/>
    </source>
</evidence>
<proteinExistence type="predicted"/>
<dbReference type="InterPro" id="IPR013106">
    <property type="entry name" value="Ig_V-set"/>
</dbReference>
<accession>A0A3B5B2W4</accession>
<dbReference type="GeneTree" id="ENSGT00950000183058"/>
<sequence length="173" mass="19326">AVSKLTYQFLSLCVQVIVPQQVRSAAQFVPVVLQCDYFTSANVHDVIVTWRYKPFCKEPENSSTSNQPAPYLTQDILKNCDDEQQSSHIVIQRIGTSEPQLGVQYYGRNIIIQNRADLVIADVMSTDSGMYFCAVDAAGDTTGDSDKEVRLIVNQKKFNQDRPSQQETAAAEL</sequence>